<evidence type="ECO:0000256" key="2">
    <source>
        <dbReference type="ARBA" id="ARBA00023002"/>
    </source>
</evidence>
<dbReference type="Gene3D" id="3.40.605.10">
    <property type="entry name" value="Aldehyde Dehydrogenase, Chain A, domain 1"/>
    <property type="match status" value="1"/>
</dbReference>
<feature type="active site" evidence="3">
    <location>
        <position position="62"/>
    </location>
</feature>
<dbReference type="Gramene" id="OE9A110404T1">
    <property type="protein sequence ID" value="OE9A110404C1"/>
    <property type="gene ID" value="OE9A110404"/>
</dbReference>
<dbReference type="GO" id="GO:0009450">
    <property type="term" value="P:gamma-aminobutyric acid catabolic process"/>
    <property type="evidence" value="ECO:0007669"/>
    <property type="project" value="TreeGrafter"/>
</dbReference>
<evidence type="ECO:0000256" key="3">
    <source>
        <dbReference type="PROSITE-ProRule" id="PRU10007"/>
    </source>
</evidence>
<evidence type="ECO:0000259" key="6">
    <source>
        <dbReference type="Pfam" id="PF00171"/>
    </source>
</evidence>
<dbReference type="Pfam" id="PF00171">
    <property type="entry name" value="Aldedh"/>
    <property type="match status" value="1"/>
</dbReference>
<evidence type="ECO:0000313" key="7">
    <source>
        <dbReference type="EMBL" id="CAA2992716.1"/>
    </source>
</evidence>
<dbReference type="PANTHER" id="PTHR43353">
    <property type="entry name" value="SUCCINATE-SEMIALDEHYDE DEHYDROGENASE, MITOCHONDRIAL"/>
    <property type="match status" value="1"/>
</dbReference>
<comment type="similarity">
    <text evidence="1 4">Belongs to the aldehyde dehydrogenase family.</text>
</comment>
<comment type="caution">
    <text evidence="7">The sequence shown here is derived from an EMBL/GenBank/DDBJ whole genome shotgun (WGS) entry which is preliminary data.</text>
</comment>
<reference evidence="7 8" key="1">
    <citation type="submission" date="2019-12" db="EMBL/GenBank/DDBJ databases">
        <authorList>
            <person name="Alioto T."/>
            <person name="Alioto T."/>
            <person name="Gomez Garrido J."/>
        </authorList>
    </citation>
    <scope>NUCLEOTIDE SEQUENCE [LARGE SCALE GENOMIC DNA]</scope>
</reference>
<feature type="signal peptide" evidence="5">
    <location>
        <begin position="1"/>
        <end position="20"/>
    </location>
</feature>
<organism evidence="7 8">
    <name type="scientific">Olea europaea subsp. europaea</name>
    <dbReference type="NCBI Taxonomy" id="158383"/>
    <lineage>
        <taxon>Eukaryota</taxon>
        <taxon>Viridiplantae</taxon>
        <taxon>Streptophyta</taxon>
        <taxon>Embryophyta</taxon>
        <taxon>Tracheophyta</taxon>
        <taxon>Spermatophyta</taxon>
        <taxon>Magnoliopsida</taxon>
        <taxon>eudicotyledons</taxon>
        <taxon>Gunneridae</taxon>
        <taxon>Pentapetalae</taxon>
        <taxon>asterids</taxon>
        <taxon>lamiids</taxon>
        <taxon>Lamiales</taxon>
        <taxon>Oleaceae</taxon>
        <taxon>Oleeae</taxon>
        <taxon>Olea</taxon>
    </lineage>
</organism>
<dbReference type="Proteomes" id="UP000594638">
    <property type="component" value="Unassembled WGS sequence"/>
</dbReference>
<dbReference type="EMBL" id="CACTIH010005440">
    <property type="protein sequence ID" value="CAA2992716.1"/>
    <property type="molecule type" value="Genomic_DNA"/>
</dbReference>
<evidence type="ECO:0000256" key="4">
    <source>
        <dbReference type="RuleBase" id="RU003345"/>
    </source>
</evidence>
<keyword evidence="8" id="KW-1185">Reference proteome</keyword>
<dbReference type="SUPFAM" id="SSF53720">
    <property type="entry name" value="ALDH-like"/>
    <property type="match status" value="1"/>
</dbReference>
<sequence>MPPLLVEPLWVVVNIVLGNAADIGEALLASPQVTKITFTVSTAVGKKLMAGAAGTMKKVSLELSGNAPCIIFDDADLEVALKGIDIIVDMEINLSKIFEGRELVLRVLGIGQIALYTTVVYAICCYSWQQNSITVDKYVFAQIEYLYKKEYMRNFANAFSSAMQSMKVGDVLMKFEVYCLFLMRALLINDVAVQKVESLVQDAISKRAKVIVGARDTVLTDFL</sequence>
<dbReference type="InterPro" id="IPR016162">
    <property type="entry name" value="Ald_DH_N"/>
</dbReference>
<feature type="domain" description="Aldehyde dehydrogenase" evidence="6">
    <location>
        <begin position="12"/>
        <end position="84"/>
    </location>
</feature>
<evidence type="ECO:0000256" key="5">
    <source>
        <dbReference type="SAM" id="SignalP"/>
    </source>
</evidence>
<dbReference type="InterPro" id="IPR050740">
    <property type="entry name" value="Aldehyde_DH_Superfamily"/>
</dbReference>
<evidence type="ECO:0000256" key="1">
    <source>
        <dbReference type="ARBA" id="ARBA00009986"/>
    </source>
</evidence>
<accession>A0A8S0SJB2</accession>
<dbReference type="OrthoDB" id="1726837at2759"/>
<keyword evidence="2 4" id="KW-0560">Oxidoreductase</keyword>
<dbReference type="InterPro" id="IPR016163">
    <property type="entry name" value="Ald_DH_C"/>
</dbReference>
<dbReference type="PROSITE" id="PS00687">
    <property type="entry name" value="ALDEHYDE_DEHYDR_GLU"/>
    <property type="match status" value="1"/>
</dbReference>
<proteinExistence type="inferred from homology"/>
<feature type="chain" id="PRO_5035775967" evidence="5">
    <location>
        <begin position="21"/>
        <end position="223"/>
    </location>
</feature>
<dbReference type="InterPro" id="IPR029510">
    <property type="entry name" value="Ald_DH_CS_GLU"/>
</dbReference>
<dbReference type="GO" id="GO:0004777">
    <property type="term" value="F:succinate-semialdehyde dehydrogenase (NAD+) activity"/>
    <property type="evidence" value="ECO:0007669"/>
    <property type="project" value="TreeGrafter"/>
</dbReference>
<dbReference type="PANTHER" id="PTHR43353:SF5">
    <property type="entry name" value="SUCCINATE-SEMIALDEHYDE DEHYDROGENASE, MITOCHONDRIAL"/>
    <property type="match status" value="1"/>
</dbReference>
<dbReference type="Gene3D" id="3.40.309.10">
    <property type="entry name" value="Aldehyde Dehydrogenase, Chain A, domain 2"/>
    <property type="match status" value="1"/>
</dbReference>
<protein>
    <submittedName>
        <fullName evidence="7">Succinate-semialdehyde dehydrogenase, mitochondrial</fullName>
    </submittedName>
</protein>
<dbReference type="InterPro" id="IPR015590">
    <property type="entry name" value="Aldehyde_DH_dom"/>
</dbReference>
<evidence type="ECO:0000313" key="8">
    <source>
        <dbReference type="Proteomes" id="UP000594638"/>
    </source>
</evidence>
<dbReference type="InterPro" id="IPR016161">
    <property type="entry name" value="Ald_DH/histidinol_DH"/>
</dbReference>
<gene>
    <name evidence="7" type="ORF">OLEA9_A110404</name>
</gene>
<name>A0A8S0SJB2_OLEEU</name>
<dbReference type="AlphaFoldDB" id="A0A8S0SJB2"/>
<keyword evidence="5" id="KW-0732">Signal</keyword>